<reference evidence="2" key="1">
    <citation type="journal article" date="2019" name="Database">
        <title>The radish genome database (RadishGD): an integrated information resource for radish genomics.</title>
        <authorList>
            <person name="Yu H.J."/>
            <person name="Baek S."/>
            <person name="Lee Y.J."/>
            <person name="Cho A."/>
            <person name="Mun J.H."/>
        </authorList>
    </citation>
    <scope>NUCLEOTIDE SEQUENCE [LARGE SCALE GENOMIC DNA]</scope>
    <source>
        <strain evidence="2">cv. WK10039</strain>
    </source>
</reference>
<protein>
    <submittedName>
        <fullName evidence="3">Uncharacterized protein At1g76070</fullName>
    </submittedName>
</protein>
<organism evidence="2 3">
    <name type="scientific">Raphanus sativus</name>
    <name type="common">Radish</name>
    <name type="synonym">Raphanus raphanistrum var. sativus</name>
    <dbReference type="NCBI Taxonomy" id="3726"/>
    <lineage>
        <taxon>Eukaryota</taxon>
        <taxon>Viridiplantae</taxon>
        <taxon>Streptophyta</taxon>
        <taxon>Embryophyta</taxon>
        <taxon>Tracheophyta</taxon>
        <taxon>Spermatophyta</taxon>
        <taxon>Magnoliopsida</taxon>
        <taxon>eudicotyledons</taxon>
        <taxon>Gunneridae</taxon>
        <taxon>Pentapetalae</taxon>
        <taxon>rosids</taxon>
        <taxon>malvids</taxon>
        <taxon>Brassicales</taxon>
        <taxon>Brassicaceae</taxon>
        <taxon>Brassiceae</taxon>
        <taxon>Raphanus</taxon>
    </lineage>
</organism>
<dbReference type="AlphaFoldDB" id="A0A6J0NR75"/>
<sequence length="261" mass="28982">MEKASDYNNNNNNSKKLSKMLQKALSIGHNAAPFSPVRDFRHHRTISTANRGYFFSSPMTPLLPTSARARRRTKSSGGVVVAEPTSPKVSCIGQIKLAKSKCPGTNNRAPKNLEPASSSLVKEEQGKGGWSKLKRLFSTRRNPSRKSGSAASTAVIEHPVVAVEAAAAPSLGQMKKFATSREALGGFDWRVEMKRQAEESRHEHYTPDGEETMIPFSATVSMPLTQREGLSLRPRQKSEVNLWERRRTIDRPKPLQLKPTY</sequence>
<dbReference type="RefSeq" id="XP_018486970.1">
    <property type="nucleotide sequence ID" value="XM_018631468.2"/>
</dbReference>
<feature type="region of interest" description="Disordered" evidence="1">
    <location>
        <begin position="101"/>
        <end position="153"/>
    </location>
</feature>
<dbReference type="GeneID" id="108857477"/>
<dbReference type="InterPro" id="IPR038796">
    <property type="entry name" value="At1g76070-like"/>
</dbReference>
<feature type="compositionally biased region" description="Basic residues" evidence="1">
    <location>
        <begin position="132"/>
        <end position="144"/>
    </location>
</feature>
<proteinExistence type="predicted"/>
<reference evidence="3" key="2">
    <citation type="submission" date="2025-08" db="UniProtKB">
        <authorList>
            <consortium name="RefSeq"/>
        </authorList>
    </citation>
    <scope>IDENTIFICATION</scope>
    <source>
        <tissue evidence="3">Leaf</tissue>
    </source>
</reference>
<gene>
    <name evidence="3" type="primary">LOC108857477</name>
</gene>
<evidence type="ECO:0000256" key="1">
    <source>
        <dbReference type="SAM" id="MobiDB-lite"/>
    </source>
</evidence>
<evidence type="ECO:0000313" key="2">
    <source>
        <dbReference type="Proteomes" id="UP000504610"/>
    </source>
</evidence>
<dbReference type="PANTHER" id="PTHR34779:SF8">
    <property type="entry name" value="(RAPE) HYPOTHETICAL PROTEIN"/>
    <property type="match status" value="1"/>
</dbReference>
<dbReference type="OrthoDB" id="1926132at2759"/>
<dbReference type="KEGG" id="rsz:108857477"/>
<feature type="compositionally biased region" description="Polar residues" evidence="1">
    <location>
        <begin position="103"/>
        <end position="120"/>
    </location>
</feature>
<dbReference type="Proteomes" id="UP000504610">
    <property type="component" value="Chromosome 1"/>
</dbReference>
<evidence type="ECO:0000313" key="3">
    <source>
        <dbReference type="RefSeq" id="XP_018486970.1"/>
    </source>
</evidence>
<dbReference type="PANTHER" id="PTHR34779">
    <property type="entry name" value="OS09G0542900 PROTEIN"/>
    <property type="match status" value="1"/>
</dbReference>
<name>A0A6J0NR75_RAPSA</name>
<accession>A0A6J0NR75</accession>
<keyword evidence="2" id="KW-1185">Reference proteome</keyword>